<dbReference type="RefSeq" id="WP_316431963.1">
    <property type="nucleotide sequence ID" value="NZ_CP053586.1"/>
</dbReference>
<dbReference type="AlphaFoldDB" id="A0AA96WP75"/>
<proteinExistence type="predicted"/>
<accession>A0AA96WP75</accession>
<dbReference type="EMBL" id="CP053586">
    <property type="protein sequence ID" value="WNZ25796.1"/>
    <property type="molecule type" value="Genomic_DNA"/>
</dbReference>
<sequence length="151" mass="16437">MNKVQQEQLFTELTSAQAETTAGGRPFDDGGLSFPDPIPFTHDTGANAFYGRAFASLKRQGLNSFSASLRVKDELKDGHPVYALFQGLPIGGGSILNTQTKRFDFKGAAGDGTDYPKSTYSFSKPIGKLRLVIMRQNPGRDLFVAGPWMDV</sequence>
<evidence type="ECO:0000313" key="1">
    <source>
        <dbReference type="EMBL" id="WNZ25796.1"/>
    </source>
</evidence>
<protein>
    <submittedName>
        <fullName evidence="1">Uncharacterized protein</fullName>
    </submittedName>
</protein>
<name>A0AA96WP75_9CYAN</name>
<reference evidence="1" key="1">
    <citation type="submission" date="2020-05" db="EMBL/GenBank/DDBJ databases">
        <authorList>
            <person name="Zhu T."/>
            <person name="Keshari N."/>
            <person name="Lu X."/>
        </authorList>
    </citation>
    <scope>NUCLEOTIDE SEQUENCE</scope>
    <source>
        <strain evidence="1">NK1-12</strain>
    </source>
</reference>
<gene>
    <name evidence="1" type="ORF">HJG54_25140</name>
</gene>
<organism evidence="1">
    <name type="scientific">Leptolyngbya sp. NK1-12</name>
    <dbReference type="NCBI Taxonomy" id="2547451"/>
    <lineage>
        <taxon>Bacteria</taxon>
        <taxon>Bacillati</taxon>
        <taxon>Cyanobacteriota</taxon>
        <taxon>Cyanophyceae</taxon>
        <taxon>Leptolyngbyales</taxon>
        <taxon>Leptolyngbyaceae</taxon>
        <taxon>Leptolyngbya group</taxon>
        <taxon>Leptolyngbya</taxon>
    </lineage>
</organism>